<proteinExistence type="predicted"/>
<evidence type="ECO:0000256" key="1">
    <source>
        <dbReference type="SAM" id="Phobius"/>
    </source>
</evidence>
<feature type="transmembrane region" description="Helical" evidence="1">
    <location>
        <begin position="20"/>
        <end position="36"/>
    </location>
</feature>
<evidence type="ECO:0000313" key="2">
    <source>
        <dbReference type="EMBL" id="OGF99419.1"/>
    </source>
</evidence>
<reference evidence="2 3" key="1">
    <citation type="journal article" date="2016" name="Nat. Commun.">
        <title>Thousands of microbial genomes shed light on interconnected biogeochemical processes in an aquifer system.</title>
        <authorList>
            <person name="Anantharaman K."/>
            <person name="Brown C.T."/>
            <person name="Hug L.A."/>
            <person name="Sharon I."/>
            <person name="Castelle C.J."/>
            <person name="Probst A.J."/>
            <person name="Thomas B.C."/>
            <person name="Singh A."/>
            <person name="Wilkins M.J."/>
            <person name="Karaoz U."/>
            <person name="Brodie E.L."/>
            <person name="Williams K.H."/>
            <person name="Hubbard S.S."/>
            <person name="Banfield J.F."/>
        </authorList>
    </citation>
    <scope>NUCLEOTIDE SEQUENCE [LARGE SCALE GENOMIC DNA]</scope>
</reference>
<dbReference type="Proteomes" id="UP000178230">
    <property type="component" value="Unassembled WGS sequence"/>
</dbReference>
<gene>
    <name evidence="2" type="ORF">A2Y99_00600</name>
</gene>
<organism evidence="2 3">
    <name type="scientific">Candidatus Gottesmanbacteria bacterium RBG_13_37_7</name>
    <dbReference type="NCBI Taxonomy" id="1798369"/>
    <lineage>
        <taxon>Bacteria</taxon>
        <taxon>Candidatus Gottesmaniibacteriota</taxon>
    </lineage>
</organism>
<dbReference type="EMBL" id="MFIY01000053">
    <property type="protein sequence ID" value="OGF99419.1"/>
    <property type="molecule type" value="Genomic_DNA"/>
</dbReference>
<accession>A0A1F5YGZ8</accession>
<feature type="transmembrane region" description="Helical" evidence="1">
    <location>
        <begin position="93"/>
        <end position="116"/>
    </location>
</feature>
<dbReference type="AlphaFoldDB" id="A0A1F5YGZ8"/>
<keyword evidence="1" id="KW-0812">Transmembrane</keyword>
<evidence type="ECO:0000313" key="3">
    <source>
        <dbReference type="Proteomes" id="UP000178230"/>
    </source>
</evidence>
<comment type="caution">
    <text evidence="2">The sequence shown here is derived from an EMBL/GenBank/DDBJ whole genome shotgun (WGS) entry which is preliminary data.</text>
</comment>
<feature type="transmembrane region" description="Helical" evidence="1">
    <location>
        <begin position="56"/>
        <end position="81"/>
    </location>
</feature>
<keyword evidence="1" id="KW-0472">Membrane</keyword>
<evidence type="ECO:0008006" key="4">
    <source>
        <dbReference type="Google" id="ProtNLM"/>
    </source>
</evidence>
<keyword evidence="1" id="KW-1133">Transmembrane helix</keyword>
<sequence length="117" mass="13364">MKKKISAFYHNPYENSVVKIILLILCLYIVITVWKWKMLPAELPLFYSLPRGPEQLGSPILFLLLPGLSLVLFLLDFLFAVSVYHKDKVLAHALVTIGLFTAVLLFISFVKIIFLIT</sequence>
<protein>
    <recommendedName>
        <fullName evidence="4">DUF1648 domain-containing protein</fullName>
    </recommendedName>
</protein>
<name>A0A1F5YGZ8_9BACT</name>